<protein>
    <submittedName>
        <fullName evidence="1">Uncharacterized protein</fullName>
    </submittedName>
</protein>
<evidence type="ECO:0000313" key="1">
    <source>
        <dbReference type="EMBL" id="SVC94082.1"/>
    </source>
</evidence>
<dbReference type="AlphaFoldDB" id="A0A382RA39"/>
<dbReference type="EMBL" id="UINC01119931">
    <property type="protein sequence ID" value="SVC94082.1"/>
    <property type="molecule type" value="Genomic_DNA"/>
</dbReference>
<accession>A0A382RA39</accession>
<name>A0A382RA39_9ZZZZ</name>
<organism evidence="1">
    <name type="scientific">marine metagenome</name>
    <dbReference type="NCBI Taxonomy" id="408172"/>
    <lineage>
        <taxon>unclassified sequences</taxon>
        <taxon>metagenomes</taxon>
        <taxon>ecological metagenomes</taxon>
    </lineage>
</organism>
<gene>
    <name evidence="1" type="ORF">METZ01_LOCUS346936</name>
</gene>
<sequence length="51" mass="6101">AKLFDWKSDFYHSINSSDYSYVLDRLELHNQKLYELSRRFGLLESSTAKDI</sequence>
<proteinExistence type="predicted"/>
<feature type="non-terminal residue" evidence="1">
    <location>
        <position position="1"/>
    </location>
</feature>
<reference evidence="1" key="1">
    <citation type="submission" date="2018-05" db="EMBL/GenBank/DDBJ databases">
        <authorList>
            <person name="Lanie J.A."/>
            <person name="Ng W.-L."/>
            <person name="Kazmierczak K.M."/>
            <person name="Andrzejewski T.M."/>
            <person name="Davidsen T.M."/>
            <person name="Wayne K.J."/>
            <person name="Tettelin H."/>
            <person name="Glass J.I."/>
            <person name="Rusch D."/>
            <person name="Podicherti R."/>
            <person name="Tsui H.-C.T."/>
            <person name="Winkler M.E."/>
        </authorList>
    </citation>
    <scope>NUCLEOTIDE SEQUENCE</scope>
</reference>